<evidence type="ECO:0000313" key="13">
    <source>
        <dbReference type="Proteomes" id="UP000284277"/>
    </source>
</evidence>
<comment type="subcellular location">
    <subcellularLocation>
        <location evidence="1">Bacterial flagellum basal body</location>
    </subcellularLocation>
    <subcellularLocation>
        <location evidence="2">Cell membrane</location>
        <topology evidence="2">Multi-pass membrane protein</topology>
    </subcellularLocation>
</comment>
<dbReference type="InterPro" id="IPR013556">
    <property type="entry name" value="Flag_M-ring_C"/>
</dbReference>
<dbReference type="Pfam" id="PF01514">
    <property type="entry name" value="YscJ_FliF"/>
    <property type="match status" value="1"/>
</dbReference>
<dbReference type="GO" id="GO:0003774">
    <property type="term" value="F:cytoskeletal motor activity"/>
    <property type="evidence" value="ECO:0007669"/>
    <property type="project" value="InterPro"/>
</dbReference>
<evidence type="ECO:0000256" key="3">
    <source>
        <dbReference type="ARBA" id="ARBA00007971"/>
    </source>
</evidence>
<dbReference type="RefSeq" id="WP_120196047.1">
    <property type="nucleotide sequence ID" value="NZ_MCIA01000008.1"/>
</dbReference>
<dbReference type="GO" id="GO:0071973">
    <property type="term" value="P:bacterial-type flagellum-dependent cell motility"/>
    <property type="evidence" value="ECO:0007669"/>
    <property type="project" value="InterPro"/>
</dbReference>
<dbReference type="GO" id="GO:0005886">
    <property type="term" value="C:plasma membrane"/>
    <property type="evidence" value="ECO:0007669"/>
    <property type="project" value="UniProtKB-SubCell"/>
</dbReference>
<evidence type="ECO:0000313" key="12">
    <source>
        <dbReference type="EMBL" id="RKD33036.1"/>
    </source>
</evidence>
<dbReference type="Pfam" id="PF08345">
    <property type="entry name" value="YscJ_FliF_C"/>
    <property type="match status" value="1"/>
</dbReference>
<name>A0A419T6I1_9FIRM</name>
<accession>A0A419T6I1</accession>
<dbReference type="EMBL" id="MCIA01000008">
    <property type="protein sequence ID" value="RKD33036.1"/>
    <property type="molecule type" value="Genomic_DNA"/>
</dbReference>
<keyword evidence="6 9" id="KW-1133">Transmembrane helix</keyword>
<sequence length="541" mass="58221">MEKIKEFLNGLSGKTKKIIIAGIVGVLVVAGAVVLALSMRQKPFEVMFTGVGSEEAKQIIGKLQEDGVSYQYEGGDILVPVEQMDTTRAKLVSEGYPKSGFTYDVFKNNVNLMTTDSDRKTFKLYDLETRIGSTIQLFDGVKEAYVTIALGETSKYALSEDSAKEASAQAVIVMKDGGAPTEEQAKSVQRLISRSIPGMVIDNVSVFDGNGREITVDSKEDDLNTGKANEEIAKVIEDQISAKVINVLGPVYGNGNVKVSAKCTVNMDKLIRESIVYNTPDKIDQKDKTGIISEETINKEFSGDKQTASGVAGSEANADIPEYNAAGTGTGAEGSYASNGLSRKYLINQIKEQGQINPGSLENLTVSVVVNGADFGTLTVDDIRNLAGNAAGITQAERAEKITAVAAPFYTVDVPKQPEDTAEAGAKGMIINQWVLIAAAVGVVLLLLIVILAIRSANKKKAMLADTEDSQEDVPIVREIPEVMEEEVVEEIEPVEPEIFVPEVDRGAELRESIRDFADQNPEISAQLLKAWLNGGENNDN</sequence>
<evidence type="ECO:0000256" key="8">
    <source>
        <dbReference type="ARBA" id="ARBA00023143"/>
    </source>
</evidence>
<comment type="similarity">
    <text evidence="3">Belongs to the FliF family.</text>
</comment>
<dbReference type="OrthoDB" id="9807026at2"/>
<dbReference type="InterPro" id="IPR043427">
    <property type="entry name" value="YscJ/FliF"/>
</dbReference>
<evidence type="ECO:0000256" key="5">
    <source>
        <dbReference type="ARBA" id="ARBA00022692"/>
    </source>
</evidence>
<reference evidence="12 13" key="1">
    <citation type="submission" date="2016-08" db="EMBL/GenBank/DDBJ databases">
        <title>A new outlook on sporulation: Clostridium algidixylanolyticum.</title>
        <authorList>
            <person name="Poppleton D.I."/>
            <person name="Gribaldo S."/>
        </authorList>
    </citation>
    <scope>NUCLEOTIDE SEQUENCE [LARGE SCALE GENOMIC DNA]</scope>
    <source>
        <strain evidence="12 13">SPL73</strain>
    </source>
</reference>
<comment type="caution">
    <text evidence="12">The sequence shown here is derived from an EMBL/GenBank/DDBJ whole genome shotgun (WGS) entry which is preliminary data.</text>
</comment>
<dbReference type="GO" id="GO:0009431">
    <property type="term" value="C:bacterial-type flagellum basal body, MS ring"/>
    <property type="evidence" value="ECO:0007669"/>
    <property type="project" value="InterPro"/>
</dbReference>
<evidence type="ECO:0000256" key="1">
    <source>
        <dbReference type="ARBA" id="ARBA00004117"/>
    </source>
</evidence>
<keyword evidence="4" id="KW-1003">Cell membrane</keyword>
<dbReference type="Gene3D" id="3.30.300.30">
    <property type="match status" value="1"/>
</dbReference>
<feature type="transmembrane region" description="Helical" evidence="9">
    <location>
        <begin position="434"/>
        <end position="454"/>
    </location>
</feature>
<evidence type="ECO:0000256" key="4">
    <source>
        <dbReference type="ARBA" id="ARBA00022475"/>
    </source>
</evidence>
<evidence type="ECO:0000256" key="7">
    <source>
        <dbReference type="ARBA" id="ARBA00023136"/>
    </source>
</evidence>
<feature type="domain" description="Flagellar M-ring C-terminal" evidence="11">
    <location>
        <begin position="248"/>
        <end position="409"/>
    </location>
</feature>
<organism evidence="12 13">
    <name type="scientific">Lacrimispora algidixylanolytica</name>
    <dbReference type="NCBI Taxonomy" id="94868"/>
    <lineage>
        <taxon>Bacteria</taxon>
        <taxon>Bacillati</taxon>
        <taxon>Bacillota</taxon>
        <taxon>Clostridia</taxon>
        <taxon>Lachnospirales</taxon>
        <taxon>Lachnospiraceae</taxon>
        <taxon>Lacrimispora</taxon>
    </lineage>
</organism>
<keyword evidence="8" id="KW-0975">Bacterial flagellum</keyword>
<keyword evidence="5 9" id="KW-0812">Transmembrane</keyword>
<gene>
    <name evidence="12" type="ORF">BET01_15590</name>
</gene>
<proteinExistence type="inferred from homology"/>
<feature type="transmembrane region" description="Helical" evidence="9">
    <location>
        <begin position="18"/>
        <end position="39"/>
    </location>
</feature>
<dbReference type="NCBIfam" id="TIGR00206">
    <property type="entry name" value="fliF"/>
    <property type="match status" value="1"/>
</dbReference>
<feature type="domain" description="Flagellar M-ring N-terminal" evidence="10">
    <location>
        <begin position="41"/>
        <end position="213"/>
    </location>
</feature>
<keyword evidence="7 9" id="KW-0472">Membrane</keyword>
<keyword evidence="13" id="KW-1185">Reference proteome</keyword>
<keyword evidence="12" id="KW-0282">Flagellum</keyword>
<evidence type="ECO:0000256" key="2">
    <source>
        <dbReference type="ARBA" id="ARBA00004651"/>
    </source>
</evidence>
<dbReference type="AlphaFoldDB" id="A0A419T6I1"/>
<evidence type="ECO:0000256" key="6">
    <source>
        <dbReference type="ARBA" id="ARBA00022989"/>
    </source>
</evidence>
<dbReference type="Proteomes" id="UP000284277">
    <property type="component" value="Unassembled WGS sequence"/>
</dbReference>
<keyword evidence="12" id="KW-0966">Cell projection</keyword>
<dbReference type="InterPro" id="IPR006182">
    <property type="entry name" value="FliF_N_dom"/>
</dbReference>
<dbReference type="InterPro" id="IPR045851">
    <property type="entry name" value="AMP-bd_C_sf"/>
</dbReference>
<evidence type="ECO:0000259" key="10">
    <source>
        <dbReference type="Pfam" id="PF01514"/>
    </source>
</evidence>
<evidence type="ECO:0000259" key="11">
    <source>
        <dbReference type="Pfam" id="PF08345"/>
    </source>
</evidence>
<protein>
    <submittedName>
        <fullName evidence="12">Flagellar M-ring protein FliF</fullName>
    </submittedName>
</protein>
<keyword evidence="12" id="KW-0969">Cilium</keyword>
<dbReference type="PANTHER" id="PTHR30046">
    <property type="entry name" value="FLAGELLAR M-RING PROTEIN"/>
    <property type="match status" value="1"/>
</dbReference>
<evidence type="ECO:0000256" key="9">
    <source>
        <dbReference type="SAM" id="Phobius"/>
    </source>
</evidence>
<dbReference type="InterPro" id="IPR000067">
    <property type="entry name" value="FlgMring_FliF"/>
</dbReference>
<dbReference type="PANTHER" id="PTHR30046:SF0">
    <property type="entry name" value="FLAGELLAR M-RING PROTEIN"/>
    <property type="match status" value="1"/>
</dbReference>